<comment type="caution">
    <text evidence="1">The sequence shown here is derived from an EMBL/GenBank/DDBJ whole genome shotgun (WGS) entry which is preliminary data.</text>
</comment>
<protein>
    <recommendedName>
        <fullName evidence="3">PIN domain-containing protein</fullName>
    </recommendedName>
</protein>
<name>A0A318KNN3_9NOCA</name>
<dbReference type="Gene3D" id="3.40.50.1010">
    <property type="entry name" value="5'-nuclease"/>
    <property type="match status" value="1"/>
</dbReference>
<evidence type="ECO:0000313" key="1">
    <source>
        <dbReference type="EMBL" id="PXX64005.1"/>
    </source>
</evidence>
<dbReference type="AlphaFoldDB" id="A0A318KNN3"/>
<evidence type="ECO:0008006" key="3">
    <source>
        <dbReference type="Google" id="ProtNLM"/>
    </source>
</evidence>
<dbReference type="EMBL" id="QJKF01000005">
    <property type="protein sequence ID" value="PXX64005.1"/>
    <property type="molecule type" value="Genomic_DNA"/>
</dbReference>
<accession>A0A318KNN3</accession>
<dbReference type="SUPFAM" id="SSF88723">
    <property type="entry name" value="PIN domain-like"/>
    <property type="match status" value="1"/>
</dbReference>
<keyword evidence="2" id="KW-1185">Reference proteome</keyword>
<proteinExistence type="predicted"/>
<dbReference type="InterPro" id="IPR029060">
    <property type="entry name" value="PIN-like_dom_sf"/>
</dbReference>
<sequence length="41" mass="4174">MIAATAARNGLPLYTTNPTDFAGLESSVLIVPVTRPEGATG</sequence>
<dbReference type="Proteomes" id="UP000247569">
    <property type="component" value="Unassembled WGS sequence"/>
</dbReference>
<gene>
    <name evidence="1" type="ORF">DFR70_105187</name>
</gene>
<reference evidence="1 2" key="1">
    <citation type="submission" date="2018-05" db="EMBL/GenBank/DDBJ databases">
        <title>Genomic Encyclopedia of Type Strains, Phase IV (KMG-IV): sequencing the most valuable type-strain genomes for metagenomic binning, comparative biology and taxonomic classification.</title>
        <authorList>
            <person name="Goeker M."/>
        </authorList>
    </citation>
    <scope>NUCLEOTIDE SEQUENCE [LARGE SCALE GENOMIC DNA]</scope>
    <source>
        <strain evidence="1 2">DSM 44704</strain>
    </source>
</reference>
<organism evidence="1 2">
    <name type="scientific">Nocardia tenerifensis</name>
    <dbReference type="NCBI Taxonomy" id="228006"/>
    <lineage>
        <taxon>Bacteria</taxon>
        <taxon>Bacillati</taxon>
        <taxon>Actinomycetota</taxon>
        <taxon>Actinomycetes</taxon>
        <taxon>Mycobacteriales</taxon>
        <taxon>Nocardiaceae</taxon>
        <taxon>Nocardia</taxon>
    </lineage>
</organism>
<evidence type="ECO:0000313" key="2">
    <source>
        <dbReference type="Proteomes" id="UP000247569"/>
    </source>
</evidence>